<dbReference type="InterPro" id="IPR019734">
    <property type="entry name" value="TPR_rpt"/>
</dbReference>
<evidence type="ECO:0000256" key="2">
    <source>
        <dbReference type="ARBA" id="ARBA00022803"/>
    </source>
</evidence>
<dbReference type="SMART" id="SM00028">
    <property type="entry name" value="TPR"/>
    <property type="match status" value="4"/>
</dbReference>
<sequence>MTPEEISALEERIEANPKSRSFLQLAEAYIELGKTDQAQALLSKGVEYYPYYLAARITLGQVQMEKGLIPEAISNFEFVSRTIPDNLIAQKSLAQLYYKNNDMEKAKEAITVATSLSPDDPEILELSEKIKTPVTAPIVKEPLKEKDESPLNNDQNRDYFSENIESKRDEVPEPESPMESVTTDPLEIPLPKEPEEQIQNQTPDNDEMDMLELLPKTETMGDLFMEQKRYPQAEHIYSEVLKANPGNFQVSQKLALAKAHFPLSALITEAAEEQHLIEEDVQGEEPVVELESFPEPAPTENIAADISDRPLEEQEPLFQKTEKSPQSSQKTTTLHIDKPQPPKQYSQSDRPITEDPEDLVNRIRQRLHRDVLDVIWASSDGLAITGNDRDGSDEVNQIFAGEGVEFLRQITELGSALGKGEVQDGFIWMNEGILYFHDQGDNGALFIWLHPNANVGRCRYIIGQEIGSHNGLHQTR</sequence>
<dbReference type="KEGG" id="lfc:LFE_0959"/>
<feature type="region of interest" description="Disordered" evidence="4">
    <location>
        <begin position="165"/>
        <end position="188"/>
    </location>
</feature>
<dbReference type="PROSITE" id="PS50005">
    <property type="entry name" value="TPR"/>
    <property type="match status" value="3"/>
</dbReference>
<dbReference type="HOGENOM" id="CLU_587668_0_0_0"/>
<dbReference type="Pfam" id="PF13174">
    <property type="entry name" value="TPR_6"/>
    <property type="match status" value="1"/>
</dbReference>
<evidence type="ECO:0000256" key="1">
    <source>
        <dbReference type="ARBA" id="ARBA00022737"/>
    </source>
</evidence>
<evidence type="ECO:0000256" key="4">
    <source>
        <dbReference type="SAM" id="MobiDB-lite"/>
    </source>
</evidence>
<dbReference type="Gene3D" id="1.25.40.10">
    <property type="entry name" value="Tetratricopeptide repeat domain"/>
    <property type="match status" value="1"/>
</dbReference>
<proteinExistence type="predicted"/>
<feature type="compositionally biased region" description="Polar residues" evidence="4">
    <location>
        <begin position="324"/>
        <end position="334"/>
    </location>
</feature>
<dbReference type="SUPFAM" id="SSF103196">
    <property type="entry name" value="Roadblock/LC7 domain"/>
    <property type="match status" value="1"/>
</dbReference>
<dbReference type="eggNOG" id="COG0457">
    <property type="taxonomic scope" value="Bacteria"/>
</dbReference>
<dbReference type="Proteomes" id="UP000007382">
    <property type="component" value="Chromosome"/>
</dbReference>
<evidence type="ECO:0000256" key="3">
    <source>
        <dbReference type="PROSITE-ProRule" id="PRU00339"/>
    </source>
</evidence>
<reference evidence="6" key="2">
    <citation type="submission" date="2012-03" db="EMBL/GenBank/DDBJ databases">
        <title>The complete genome sequence of the pioneer microbe on fresh volcanic deposit, Leptospirillum ferrooxidans strain C2-3.</title>
        <authorList>
            <person name="Fujimura R."/>
            <person name="Sato Y."/>
            <person name="Nishizawa T."/>
            <person name="Nanba K."/>
            <person name="Oshima K."/>
            <person name="Hattori M."/>
            <person name="Kamijo T."/>
            <person name="Ohta H."/>
        </authorList>
    </citation>
    <scope>NUCLEOTIDE SEQUENCE [LARGE SCALE GENOMIC DNA]</scope>
    <source>
        <strain evidence="6">C2-3</strain>
    </source>
</reference>
<name>I0IN14_LEPFC</name>
<dbReference type="Pfam" id="PF14559">
    <property type="entry name" value="TPR_19"/>
    <property type="match status" value="1"/>
</dbReference>
<feature type="repeat" description="TPR" evidence="3">
    <location>
        <begin position="214"/>
        <end position="247"/>
    </location>
</feature>
<keyword evidence="6" id="KW-1185">Reference proteome</keyword>
<organism evidence="5 6">
    <name type="scientific">Leptospirillum ferrooxidans (strain C2-3)</name>
    <dbReference type="NCBI Taxonomy" id="1162668"/>
    <lineage>
        <taxon>Bacteria</taxon>
        <taxon>Pseudomonadati</taxon>
        <taxon>Nitrospirota</taxon>
        <taxon>Nitrospiria</taxon>
        <taxon>Nitrospirales</taxon>
        <taxon>Nitrospiraceae</taxon>
        <taxon>Leptospirillum</taxon>
    </lineage>
</organism>
<dbReference type="PATRIC" id="fig|1162668.3.peg.1104"/>
<feature type="region of interest" description="Disordered" evidence="4">
    <location>
        <begin position="140"/>
        <end position="159"/>
    </location>
</feature>
<dbReference type="PANTHER" id="PTHR44943:SF8">
    <property type="entry name" value="TPR REPEAT-CONTAINING PROTEIN MJ0263"/>
    <property type="match status" value="1"/>
</dbReference>
<dbReference type="PANTHER" id="PTHR44943">
    <property type="entry name" value="CELLULOSE SYNTHASE OPERON PROTEIN C"/>
    <property type="match status" value="1"/>
</dbReference>
<feature type="repeat" description="TPR" evidence="3">
    <location>
        <begin position="19"/>
        <end position="52"/>
    </location>
</feature>
<keyword evidence="2 3" id="KW-0802">TPR repeat</keyword>
<dbReference type="STRING" id="1162668.LFE_0959"/>
<feature type="compositionally biased region" description="Basic and acidic residues" evidence="4">
    <location>
        <begin position="141"/>
        <end position="159"/>
    </location>
</feature>
<dbReference type="InterPro" id="IPR051685">
    <property type="entry name" value="Ycf3/AcsC/BcsC/TPR_MFPF"/>
</dbReference>
<dbReference type="EMBL" id="AP012342">
    <property type="protein sequence ID" value="BAM06663.1"/>
    <property type="molecule type" value="Genomic_DNA"/>
</dbReference>
<accession>I0IN14</accession>
<dbReference type="Gene3D" id="3.30.450.30">
    <property type="entry name" value="Dynein light chain 2a, cytoplasmic"/>
    <property type="match status" value="1"/>
</dbReference>
<evidence type="ECO:0000313" key="5">
    <source>
        <dbReference type="EMBL" id="BAM06663.1"/>
    </source>
</evidence>
<feature type="compositionally biased region" description="Low complexity" evidence="4">
    <location>
        <begin position="177"/>
        <end position="188"/>
    </location>
</feature>
<dbReference type="AlphaFoldDB" id="I0IN14"/>
<reference evidence="5 6" key="1">
    <citation type="journal article" date="2012" name="J. Bacteriol.">
        <title>Complete Genome Sequence of Leptospirillum ferrooxidans Strain C2-3, Isolated from a Fresh Volcanic Ash Deposit on the Island of Miyake, Japan.</title>
        <authorList>
            <person name="Fujimura R."/>
            <person name="Sato Y."/>
            <person name="Nishizawa T."/>
            <person name="Oshima K."/>
            <person name="Kim S.-W."/>
            <person name="Hattori M."/>
            <person name="Kamijo T."/>
            <person name="Ohta H."/>
        </authorList>
    </citation>
    <scope>NUCLEOTIDE SEQUENCE [LARGE SCALE GENOMIC DNA]</scope>
    <source>
        <strain evidence="5 6">C2-3</strain>
    </source>
</reference>
<dbReference type="RefSeq" id="WP_014449154.1">
    <property type="nucleotide sequence ID" value="NC_017094.1"/>
</dbReference>
<gene>
    <name evidence="5" type="ordered locus">LFE_0959</name>
</gene>
<evidence type="ECO:0000313" key="6">
    <source>
        <dbReference type="Proteomes" id="UP000007382"/>
    </source>
</evidence>
<feature type="repeat" description="TPR" evidence="3">
    <location>
        <begin position="87"/>
        <end position="120"/>
    </location>
</feature>
<feature type="region of interest" description="Disordered" evidence="4">
    <location>
        <begin position="315"/>
        <end position="357"/>
    </location>
</feature>
<dbReference type="SUPFAM" id="SSF48452">
    <property type="entry name" value="TPR-like"/>
    <property type="match status" value="1"/>
</dbReference>
<keyword evidence="1" id="KW-0677">Repeat</keyword>
<dbReference type="InterPro" id="IPR011990">
    <property type="entry name" value="TPR-like_helical_dom_sf"/>
</dbReference>
<protein>
    <submittedName>
        <fullName evidence="5">Putative TPR-domain containing protein</fullName>
    </submittedName>
</protein>
<dbReference type="OrthoDB" id="9815059at2"/>